<keyword evidence="2" id="KW-0378">Hydrolase</keyword>
<dbReference type="PANTHER" id="PTHR36558">
    <property type="entry name" value="GLR1098 PROTEIN"/>
    <property type="match status" value="1"/>
</dbReference>
<dbReference type="RefSeq" id="WP_142903298.1">
    <property type="nucleotide sequence ID" value="NZ_ML660089.1"/>
</dbReference>
<feature type="domain" description="Putative restriction endonuclease" evidence="1">
    <location>
        <begin position="13"/>
        <end position="172"/>
    </location>
</feature>
<dbReference type="InterPro" id="IPR011335">
    <property type="entry name" value="Restrct_endonuc-II-like"/>
</dbReference>
<dbReference type="SUPFAM" id="SSF52980">
    <property type="entry name" value="Restriction endonuclease-like"/>
    <property type="match status" value="1"/>
</dbReference>
<dbReference type="InterPro" id="IPR012296">
    <property type="entry name" value="Nuclease_put_TT1808"/>
</dbReference>
<dbReference type="Proteomes" id="UP000319732">
    <property type="component" value="Unassembled WGS sequence"/>
</dbReference>
<dbReference type="OrthoDB" id="26750at2"/>
<evidence type="ECO:0000313" key="3">
    <source>
        <dbReference type="Proteomes" id="UP000319732"/>
    </source>
</evidence>
<dbReference type="AlphaFoldDB" id="A0A545U435"/>
<reference evidence="2 3" key="1">
    <citation type="submission" date="2019-06" db="EMBL/GenBank/DDBJ databases">
        <title>Whole genome sequence for Cellvibrionaceae sp. R142.</title>
        <authorList>
            <person name="Wang G."/>
        </authorList>
    </citation>
    <scope>NUCLEOTIDE SEQUENCE [LARGE SCALE GENOMIC DNA]</scope>
    <source>
        <strain evidence="2 3">R142</strain>
    </source>
</reference>
<evidence type="ECO:0000259" key="1">
    <source>
        <dbReference type="Pfam" id="PF05685"/>
    </source>
</evidence>
<proteinExistence type="predicted"/>
<dbReference type="GO" id="GO:0004519">
    <property type="term" value="F:endonuclease activity"/>
    <property type="evidence" value="ECO:0007669"/>
    <property type="project" value="UniProtKB-KW"/>
</dbReference>
<name>A0A545U435_9GAMM</name>
<accession>A0A545U435</accession>
<gene>
    <name evidence="2" type="ORF">FKG94_06050</name>
</gene>
<keyword evidence="3" id="KW-1185">Reference proteome</keyword>
<dbReference type="CDD" id="cd06260">
    <property type="entry name" value="DUF820-like"/>
    <property type="match status" value="1"/>
</dbReference>
<organism evidence="2 3">
    <name type="scientific">Exilibacterium tricleocarpae</name>
    <dbReference type="NCBI Taxonomy" id="2591008"/>
    <lineage>
        <taxon>Bacteria</taxon>
        <taxon>Pseudomonadati</taxon>
        <taxon>Pseudomonadota</taxon>
        <taxon>Gammaproteobacteria</taxon>
        <taxon>Cellvibrionales</taxon>
        <taxon>Cellvibrionaceae</taxon>
        <taxon>Exilibacterium</taxon>
    </lineage>
</organism>
<dbReference type="InterPro" id="IPR008538">
    <property type="entry name" value="Uma2"/>
</dbReference>
<comment type="caution">
    <text evidence="2">The sequence shown here is derived from an EMBL/GenBank/DDBJ whole genome shotgun (WGS) entry which is preliminary data.</text>
</comment>
<sequence>MPIAQKVTLLTPDEYIRSEEEGDIRHEYVNGYIYAKASASRRHNLIAMALVRLLGDYLQGKSCRTYMADMKLNIRTAGIECFYYPDLMVSYDSNPPHDYYEDKPALLIEVLSATTEARDRLEKLAAYTSIPSLVEYMLVGQDWIGADIYRRVGENWVLNTYKGGEVTVLESVNLSLPIDQIYMDVIGQV</sequence>
<dbReference type="Gene3D" id="3.90.1570.10">
    <property type="entry name" value="tt1808, chain A"/>
    <property type="match status" value="1"/>
</dbReference>
<dbReference type="PANTHER" id="PTHR36558:SF1">
    <property type="entry name" value="RESTRICTION ENDONUCLEASE DOMAIN-CONTAINING PROTEIN-RELATED"/>
    <property type="match status" value="1"/>
</dbReference>
<protein>
    <submittedName>
        <fullName evidence="2">Uma2 family endonuclease</fullName>
    </submittedName>
</protein>
<dbReference type="Pfam" id="PF05685">
    <property type="entry name" value="Uma2"/>
    <property type="match status" value="1"/>
</dbReference>
<dbReference type="EMBL" id="VHSG01000006">
    <property type="protein sequence ID" value="TQV84218.1"/>
    <property type="molecule type" value="Genomic_DNA"/>
</dbReference>
<keyword evidence="2" id="KW-0255">Endonuclease</keyword>
<evidence type="ECO:0000313" key="2">
    <source>
        <dbReference type="EMBL" id="TQV84218.1"/>
    </source>
</evidence>
<keyword evidence="2" id="KW-0540">Nuclease</keyword>